<evidence type="ECO:0000313" key="1">
    <source>
        <dbReference type="EMBL" id="RXN27839.1"/>
    </source>
</evidence>
<name>A0A498N0N9_LABRO</name>
<dbReference type="EMBL" id="QBIY01011962">
    <property type="protein sequence ID" value="RXN27839.1"/>
    <property type="molecule type" value="Genomic_DNA"/>
</dbReference>
<gene>
    <name evidence="1" type="ORF">ROHU_019848</name>
</gene>
<protein>
    <submittedName>
        <fullName evidence="1">Uncharacterized protein</fullName>
    </submittedName>
</protein>
<reference evidence="1 2" key="1">
    <citation type="submission" date="2018-03" db="EMBL/GenBank/DDBJ databases">
        <title>Draft genome sequence of Rohu Carp (Labeo rohita).</title>
        <authorList>
            <person name="Das P."/>
            <person name="Kushwaha B."/>
            <person name="Joshi C.G."/>
            <person name="Kumar D."/>
            <person name="Nagpure N.S."/>
            <person name="Sahoo L."/>
            <person name="Das S.P."/>
            <person name="Bit A."/>
            <person name="Patnaik S."/>
            <person name="Meher P.K."/>
            <person name="Jayasankar P."/>
            <person name="Koringa P.G."/>
            <person name="Patel N.V."/>
            <person name="Hinsu A.T."/>
            <person name="Kumar R."/>
            <person name="Pandey M."/>
            <person name="Agarwal S."/>
            <person name="Srivastava S."/>
            <person name="Singh M."/>
            <person name="Iquebal M.A."/>
            <person name="Jaiswal S."/>
            <person name="Angadi U.B."/>
            <person name="Kumar N."/>
            <person name="Raza M."/>
            <person name="Shah T.M."/>
            <person name="Rai A."/>
            <person name="Jena J.K."/>
        </authorList>
    </citation>
    <scope>NUCLEOTIDE SEQUENCE [LARGE SCALE GENOMIC DNA]</scope>
    <source>
        <strain evidence="1">DASCIFA01</strain>
        <tissue evidence="1">Testis</tissue>
    </source>
</reference>
<proteinExistence type="predicted"/>
<sequence length="75" mass="8487">MRTAAWLGLRWYMQETPSKFIKRCASPVTEEDGIKGVVIGILVVVENVMKPLPAFYDVALVIEKEVVMCHLSDYT</sequence>
<dbReference type="AlphaFoldDB" id="A0A498N0N9"/>
<organism evidence="1 2">
    <name type="scientific">Labeo rohita</name>
    <name type="common">Indian major carp</name>
    <name type="synonym">Cyprinus rohita</name>
    <dbReference type="NCBI Taxonomy" id="84645"/>
    <lineage>
        <taxon>Eukaryota</taxon>
        <taxon>Metazoa</taxon>
        <taxon>Chordata</taxon>
        <taxon>Craniata</taxon>
        <taxon>Vertebrata</taxon>
        <taxon>Euteleostomi</taxon>
        <taxon>Actinopterygii</taxon>
        <taxon>Neopterygii</taxon>
        <taxon>Teleostei</taxon>
        <taxon>Ostariophysi</taxon>
        <taxon>Cypriniformes</taxon>
        <taxon>Cyprinidae</taxon>
        <taxon>Labeoninae</taxon>
        <taxon>Labeonini</taxon>
        <taxon>Labeo</taxon>
    </lineage>
</organism>
<comment type="caution">
    <text evidence="1">The sequence shown here is derived from an EMBL/GenBank/DDBJ whole genome shotgun (WGS) entry which is preliminary data.</text>
</comment>
<dbReference type="Proteomes" id="UP000290572">
    <property type="component" value="Unassembled WGS sequence"/>
</dbReference>
<evidence type="ECO:0000313" key="2">
    <source>
        <dbReference type="Proteomes" id="UP000290572"/>
    </source>
</evidence>
<accession>A0A498N0N9</accession>
<keyword evidence="2" id="KW-1185">Reference proteome</keyword>